<reference evidence="3 4" key="1">
    <citation type="journal article" date="2024" name="Nat. Commun.">
        <title>Phylogenomics reveals the evolutionary origins of lichenization in chlorophyte algae.</title>
        <authorList>
            <person name="Puginier C."/>
            <person name="Libourel C."/>
            <person name="Otte J."/>
            <person name="Skaloud P."/>
            <person name="Haon M."/>
            <person name="Grisel S."/>
            <person name="Petersen M."/>
            <person name="Berrin J.G."/>
            <person name="Delaux P.M."/>
            <person name="Dal Grande F."/>
            <person name="Keller J."/>
        </authorList>
    </citation>
    <scope>NUCLEOTIDE SEQUENCE [LARGE SCALE GENOMIC DNA]</scope>
    <source>
        <strain evidence="3 4">SAG 2036</strain>
    </source>
</reference>
<protein>
    <recommendedName>
        <fullName evidence="2">ABM domain-containing protein</fullName>
    </recommendedName>
</protein>
<evidence type="ECO:0000313" key="4">
    <source>
        <dbReference type="Proteomes" id="UP001465755"/>
    </source>
</evidence>
<dbReference type="InterPro" id="IPR007138">
    <property type="entry name" value="ABM_dom"/>
</dbReference>
<comment type="caution">
    <text evidence="3">The sequence shown here is derived from an EMBL/GenBank/DDBJ whole genome shotgun (WGS) entry which is preliminary data.</text>
</comment>
<dbReference type="Gene3D" id="3.30.70.100">
    <property type="match status" value="1"/>
</dbReference>
<keyword evidence="1" id="KW-1133">Transmembrane helix</keyword>
<gene>
    <name evidence="3" type="ORF">WJX73_004395</name>
</gene>
<sequence length="165" mass="18691">MSHARFPAKLVLNPEGSWPVCIPVAKTTTAVVAAGCLALAASAAWLLYAPVSFRRRMPRLPSTKCFQLLIQVDFETQEDLERWRELWTELALFVAKHEPQTLAYELAEADNKPHSLLIFERYTSKEALTEIHQKSAAFQYFKEQTSSITATKTGQSYYETALGYM</sequence>
<dbReference type="Proteomes" id="UP001465755">
    <property type="component" value="Unassembled WGS sequence"/>
</dbReference>
<evidence type="ECO:0000256" key="1">
    <source>
        <dbReference type="SAM" id="Phobius"/>
    </source>
</evidence>
<feature type="domain" description="ABM" evidence="2">
    <location>
        <begin position="78"/>
        <end position="143"/>
    </location>
</feature>
<dbReference type="InterPro" id="IPR011008">
    <property type="entry name" value="Dimeric_a/b-barrel"/>
</dbReference>
<dbReference type="SUPFAM" id="SSF54909">
    <property type="entry name" value="Dimeric alpha+beta barrel"/>
    <property type="match status" value="1"/>
</dbReference>
<evidence type="ECO:0000259" key="2">
    <source>
        <dbReference type="Pfam" id="PF03992"/>
    </source>
</evidence>
<dbReference type="Pfam" id="PF03992">
    <property type="entry name" value="ABM"/>
    <property type="match status" value="1"/>
</dbReference>
<dbReference type="PANTHER" id="PTHR40624">
    <property type="entry name" value="BIOSYNTHESIS MONOOXYGENASE, PUTATIVE (AFU_ORTHOLOGUE AFUA_1G12025)-RELATED"/>
    <property type="match status" value="1"/>
</dbReference>
<keyword evidence="1" id="KW-0472">Membrane</keyword>
<proteinExistence type="predicted"/>
<dbReference type="EMBL" id="JALJOQ010000024">
    <property type="protein sequence ID" value="KAK9808346.1"/>
    <property type="molecule type" value="Genomic_DNA"/>
</dbReference>
<accession>A0AAW1P6S2</accession>
<organism evidence="3 4">
    <name type="scientific">Symbiochloris irregularis</name>
    <dbReference type="NCBI Taxonomy" id="706552"/>
    <lineage>
        <taxon>Eukaryota</taxon>
        <taxon>Viridiplantae</taxon>
        <taxon>Chlorophyta</taxon>
        <taxon>core chlorophytes</taxon>
        <taxon>Trebouxiophyceae</taxon>
        <taxon>Trebouxiales</taxon>
        <taxon>Trebouxiaceae</taxon>
        <taxon>Symbiochloris</taxon>
    </lineage>
</organism>
<dbReference type="PANTHER" id="PTHR40624:SF1">
    <property type="entry name" value="BIOSYNTHESIS MONOOXYGENASE, PUTATIVE (AFU_ORTHOLOGUE AFUA_1G12025)-RELATED"/>
    <property type="match status" value="1"/>
</dbReference>
<keyword evidence="4" id="KW-1185">Reference proteome</keyword>
<evidence type="ECO:0000313" key="3">
    <source>
        <dbReference type="EMBL" id="KAK9808346.1"/>
    </source>
</evidence>
<feature type="transmembrane region" description="Helical" evidence="1">
    <location>
        <begin position="28"/>
        <end position="49"/>
    </location>
</feature>
<keyword evidence="1" id="KW-0812">Transmembrane</keyword>
<dbReference type="AlphaFoldDB" id="A0AAW1P6S2"/>
<name>A0AAW1P6S2_9CHLO</name>